<proteinExistence type="inferred from homology"/>
<comment type="similarity">
    <text evidence="1">Belongs to the phD/YefM antitoxin family.</text>
</comment>
<reference evidence="3" key="1">
    <citation type="submission" date="2017-04" db="EMBL/GenBank/DDBJ databases">
        <title>Function of individual gut microbiota members based on whole genome sequencing of pure cultures obtained from chicken caecum.</title>
        <authorList>
            <person name="Medvecky M."/>
            <person name="Cejkova D."/>
            <person name="Polansky O."/>
            <person name="Karasova D."/>
            <person name="Kubasova T."/>
            <person name="Cizek A."/>
            <person name="Rychlik I."/>
        </authorList>
    </citation>
    <scope>NUCLEOTIDE SEQUENCE [LARGE SCALE GENOMIC DNA]</scope>
    <source>
        <strain evidence="3">An70</strain>
    </source>
</reference>
<sequence>MAPVGVRDAKNRFSELTLAVNETGKPLIVLKNNKPWVTIQPADSALARRRERLERFRELTRQIESEIVEEPVWDKSVSDRELLNEERVRRFG</sequence>
<keyword evidence="3" id="KW-1185">Reference proteome</keyword>
<dbReference type="NCBIfam" id="TIGR01552">
    <property type="entry name" value="phd_fam"/>
    <property type="match status" value="1"/>
</dbReference>
<gene>
    <name evidence="2" type="ORF">B5G21_01650</name>
</gene>
<dbReference type="STRING" id="1118060.GCA_000311845_01827"/>
<dbReference type="SUPFAM" id="SSF143120">
    <property type="entry name" value="YefM-like"/>
    <property type="match status" value="1"/>
</dbReference>
<evidence type="ECO:0000256" key="1">
    <source>
        <dbReference type="ARBA" id="ARBA00009981"/>
    </source>
</evidence>
<evidence type="ECO:0000313" key="3">
    <source>
        <dbReference type="Proteomes" id="UP000196560"/>
    </source>
</evidence>
<dbReference type="Proteomes" id="UP000196560">
    <property type="component" value="Unassembled WGS sequence"/>
</dbReference>
<dbReference type="InterPro" id="IPR036165">
    <property type="entry name" value="YefM-like_sf"/>
</dbReference>
<protein>
    <submittedName>
        <fullName evidence="2">Uncharacterized protein</fullName>
    </submittedName>
</protein>
<name>A0A1Y3U644_9ACTN</name>
<dbReference type="AlphaFoldDB" id="A0A1Y3U644"/>
<organism evidence="2 3">
    <name type="scientific">Enorma massiliensis</name>
    <dbReference type="NCBI Taxonomy" id="1472761"/>
    <lineage>
        <taxon>Bacteria</taxon>
        <taxon>Bacillati</taxon>
        <taxon>Actinomycetota</taxon>
        <taxon>Coriobacteriia</taxon>
        <taxon>Coriobacteriales</taxon>
        <taxon>Coriobacteriaceae</taxon>
        <taxon>Enorma</taxon>
    </lineage>
</organism>
<dbReference type="EMBL" id="NFHO01000002">
    <property type="protein sequence ID" value="OUN44211.1"/>
    <property type="molecule type" value="Genomic_DNA"/>
</dbReference>
<comment type="caution">
    <text evidence="2">The sequence shown here is derived from an EMBL/GenBank/DDBJ whole genome shotgun (WGS) entry which is preliminary data.</text>
</comment>
<accession>A0A1Y3U644</accession>
<evidence type="ECO:0000313" key="2">
    <source>
        <dbReference type="EMBL" id="OUN44211.1"/>
    </source>
</evidence>